<dbReference type="PROSITE" id="PS00518">
    <property type="entry name" value="ZF_RING_1"/>
    <property type="match status" value="1"/>
</dbReference>
<sequence length="1238" mass="140028">MSNSSDNLEIVSHPPDWIENVIKPIRQKFPQDNFDVVRIRGVENECDAYRIQCNVCVRQFVIRKGQMNFANHLRTKIHLNNKRIADKKSSSLVSESNIEGTMNDLSEQTQIYIIKDKENEIGDLNENRKRPRSPSLKTESRDVNDLAIQDKRQKLAPLGHIINSNWESDDLNRTNSYLDTVLIQEPESLNRSSSYMETVLNPSPSLSREQSGIMVDTTESNTIPFNRTVSSLSSLCVPFDNFSINQDFESKQQQQQQLYNPDGSTSMMQLAGLESIQPEYAPYQLTTLQDMQPDYDYATSLLQLAAQGMQSEYEAYSTPVSQLSSQSYHNEYGLDSTSILQAFEQDVQPEYEINSTEIFPGSHSEYMTNPESLSQLANFQTVSSNYGIDSSSVLQCVQSGHESNLGSSVIGSEFDQNMKSGHEIDFSSLSQFNRDNIKSEYGDNIITFPQPTQEVKFERESDFGSFKSLDTIKDEGSVTETDSECEVIDLTNVTQVDQTGVVKTEPVSNLPLHGGFVSALSVSRDPFPNFTDSRDPFPNFTDARESWNRGSSNNSSDIHELIRMIPLEEVNETPLEEASRKINSQNGAVDGLRIKLMDHQIVGVSWMVDCEKKDNDTKGGILADDMGLGKTIQTIATLVVNRSKSNIKSTLIVAPTALIHQWEAEILDKTEPGTFRVHVYHGPGKANLRELKKYDIVITTYQTLIRDLPDDPEEDKGPMFRVTWFRVVLDEAQNIKNRLSRISKGCAALNTIHRWCLTGTPIQNQIDDLYSYFRFLRVVRYSEWSVFRKEFGSTSERAMRKIQAFLRGILLRRTKDSKINGKPLLQLPEKSVDMVCNEFSPDERQFYDALEKRSRVIFNRYLKAGSVLKNYAYILVLLLRLRQACNHPFLTQVDVGDVISMPDNPQTGPSKPMDPEQELERAKQVLSDKIYERLIEKFMGDNPNEDCPICYDVIEKGMVTACGHIFCLDCIKSVFEGDNQANVIDVEDRKCPLCRSPIKENDLIGVNAFTQLTQQKNSPEEEEVELPTLSELLSQNTNPSDDGEDSKEPLPSGNAFAGASEGTFVPSTKIERLMHELALGQQEDPGCKTIVFSQWTSMLDLIEEPIRNAGYKFCRYDGTMDAKERTKAIQKLSNDPEILIMLVSLKAGGVGLNLTKANRVIMLDCWWNPSIEDQAVDRVHRIGQQKNVVVKRLTIKESIEDRILVLQEKKRQLAAGALGEGDLRVGRLTLDDLIYLFR</sequence>
<keyword evidence="7" id="KW-0862">Zinc</keyword>
<dbReference type="InterPro" id="IPR001841">
    <property type="entry name" value="Znf_RING"/>
</dbReference>
<dbReference type="InterPro" id="IPR014001">
    <property type="entry name" value="Helicase_ATP-bd"/>
</dbReference>
<dbReference type="GO" id="GO:0008094">
    <property type="term" value="F:ATP-dependent activity, acting on DNA"/>
    <property type="evidence" value="ECO:0007669"/>
    <property type="project" value="TreeGrafter"/>
</dbReference>
<dbReference type="InterPro" id="IPR013083">
    <property type="entry name" value="Znf_RING/FYVE/PHD"/>
</dbReference>
<evidence type="ECO:0000256" key="7">
    <source>
        <dbReference type="ARBA" id="ARBA00022833"/>
    </source>
</evidence>
<evidence type="ECO:0000256" key="6">
    <source>
        <dbReference type="ARBA" id="ARBA00022806"/>
    </source>
</evidence>
<comment type="caution">
    <text evidence="14">The sequence shown here is derived from an EMBL/GenBank/DDBJ whole genome shotgun (WGS) entry which is preliminary data.</text>
</comment>
<dbReference type="Proteomes" id="UP000789342">
    <property type="component" value="Unassembled WGS sequence"/>
</dbReference>
<keyword evidence="2" id="KW-0479">Metal-binding</keyword>
<dbReference type="Pfam" id="PF14634">
    <property type="entry name" value="zf-RING_5"/>
    <property type="match status" value="1"/>
</dbReference>
<dbReference type="GO" id="GO:0004386">
    <property type="term" value="F:helicase activity"/>
    <property type="evidence" value="ECO:0007669"/>
    <property type="project" value="UniProtKB-KW"/>
</dbReference>
<dbReference type="Gene3D" id="3.40.50.10810">
    <property type="entry name" value="Tandem AAA-ATPase domain"/>
    <property type="match status" value="1"/>
</dbReference>
<keyword evidence="8" id="KW-0067">ATP-binding</keyword>
<evidence type="ECO:0000259" key="11">
    <source>
        <dbReference type="PROSITE" id="PS50089"/>
    </source>
</evidence>
<dbReference type="InterPro" id="IPR038718">
    <property type="entry name" value="SNF2-like_sf"/>
</dbReference>
<dbReference type="GO" id="GO:0005634">
    <property type="term" value="C:nucleus"/>
    <property type="evidence" value="ECO:0007669"/>
    <property type="project" value="TreeGrafter"/>
</dbReference>
<organism evidence="14 15">
    <name type="scientific">Acaulospora morrowiae</name>
    <dbReference type="NCBI Taxonomy" id="94023"/>
    <lineage>
        <taxon>Eukaryota</taxon>
        <taxon>Fungi</taxon>
        <taxon>Fungi incertae sedis</taxon>
        <taxon>Mucoromycota</taxon>
        <taxon>Glomeromycotina</taxon>
        <taxon>Glomeromycetes</taxon>
        <taxon>Diversisporales</taxon>
        <taxon>Acaulosporaceae</taxon>
        <taxon>Acaulospora</taxon>
    </lineage>
</organism>
<dbReference type="Pfam" id="PF00176">
    <property type="entry name" value="SNF2-rel_dom"/>
    <property type="match status" value="1"/>
</dbReference>
<name>A0A9N8WMA6_9GLOM</name>
<dbReference type="CDD" id="cd18793">
    <property type="entry name" value="SF2_C_SNF"/>
    <property type="match status" value="1"/>
</dbReference>
<proteinExistence type="inferred from homology"/>
<comment type="similarity">
    <text evidence="1">Belongs to the SNF2/RAD54 helicase family.</text>
</comment>
<reference evidence="14" key="1">
    <citation type="submission" date="2021-06" db="EMBL/GenBank/DDBJ databases">
        <authorList>
            <person name="Kallberg Y."/>
            <person name="Tangrot J."/>
            <person name="Rosling A."/>
        </authorList>
    </citation>
    <scope>NUCLEOTIDE SEQUENCE</scope>
    <source>
        <strain evidence="14">CL551</strain>
    </source>
</reference>
<dbReference type="InterPro" id="IPR050628">
    <property type="entry name" value="SNF2_RAD54_helicase_TF"/>
</dbReference>
<dbReference type="GO" id="GO:0000724">
    <property type="term" value="P:double-strand break repair via homologous recombination"/>
    <property type="evidence" value="ECO:0007669"/>
    <property type="project" value="TreeGrafter"/>
</dbReference>
<evidence type="ECO:0000259" key="12">
    <source>
        <dbReference type="PROSITE" id="PS51192"/>
    </source>
</evidence>
<feature type="region of interest" description="Disordered" evidence="10">
    <location>
        <begin position="122"/>
        <end position="142"/>
    </location>
</feature>
<evidence type="ECO:0000313" key="15">
    <source>
        <dbReference type="Proteomes" id="UP000789342"/>
    </source>
</evidence>
<dbReference type="InterPro" id="IPR017907">
    <property type="entry name" value="Znf_RING_CS"/>
</dbReference>
<dbReference type="GO" id="GO:0005524">
    <property type="term" value="F:ATP binding"/>
    <property type="evidence" value="ECO:0007669"/>
    <property type="project" value="UniProtKB-KW"/>
</dbReference>
<evidence type="ECO:0000259" key="13">
    <source>
        <dbReference type="PROSITE" id="PS51194"/>
    </source>
</evidence>
<dbReference type="SMART" id="SM00490">
    <property type="entry name" value="HELICc"/>
    <property type="match status" value="1"/>
</dbReference>
<accession>A0A9N8WMA6</accession>
<dbReference type="Pfam" id="PF00271">
    <property type="entry name" value="Helicase_C"/>
    <property type="match status" value="1"/>
</dbReference>
<evidence type="ECO:0000256" key="8">
    <source>
        <dbReference type="ARBA" id="ARBA00022840"/>
    </source>
</evidence>
<evidence type="ECO:0000313" key="14">
    <source>
        <dbReference type="EMBL" id="CAG8493904.1"/>
    </source>
</evidence>
<dbReference type="SMART" id="SM00184">
    <property type="entry name" value="RING"/>
    <property type="match status" value="1"/>
</dbReference>
<gene>
    <name evidence="14" type="ORF">AMORRO_LOCUS2914</name>
</gene>
<dbReference type="PROSITE" id="PS50089">
    <property type="entry name" value="ZF_RING_2"/>
    <property type="match status" value="1"/>
</dbReference>
<feature type="domain" description="RING-type" evidence="11">
    <location>
        <begin position="947"/>
        <end position="995"/>
    </location>
</feature>
<keyword evidence="5" id="KW-0378">Hydrolase</keyword>
<dbReference type="SMART" id="SM00487">
    <property type="entry name" value="DEXDc"/>
    <property type="match status" value="1"/>
</dbReference>
<evidence type="ECO:0000256" key="5">
    <source>
        <dbReference type="ARBA" id="ARBA00022801"/>
    </source>
</evidence>
<dbReference type="PANTHER" id="PTHR45626:SF16">
    <property type="entry name" value="ATP-DEPENDENT HELICASE ULS1"/>
    <property type="match status" value="1"/>
</dbReference>
<dbReference type="Gene3D" id="3.40.50.300">
    <property type="entry name" value="P-loop containing nucleotide triphosphate hydrolases"/>
    <property type="match status" value="1"/>
</dbReference>
<keyword evidence="3" id="KW-0547">Nucleotide-binding</keyword>
<evidence type="ECO:0000256" key="10">
    <source>
        <dbReference type="SAM" id="MobiDB-lite"/>
    </source>
</evidence>
<feature type="domain" description="Helicase C-terminal" evidence="13">
    <location>
        <begin position="1069"/>
        <end position="1234"/>
    </location>
</feature>
<dbReference type="InterPro" id="IPR027417">
    <property type="entry name" value="P-loop_NTPase"/>
</dbReference>
<dbReference type="PROSITE" id="PS50096">
    <property type="entry name" value="IQ"/>
    <property type="match status" value="1"/>
</dbReference>
<keyword evidence="6" id="KW-0347">Helicase</keyword>
<feature type="region of interest" description="Disordered" evidence="10">
    <location>
        <begin position="1033"/>
        <end position="1060"/>
    </location>
</feature>
<dbReference type="CDD" id="cd18008">
    <property type="entry name" value="DEXDc_SHPRH-like"/>
    <property type="match status" value="1"/>
</dbReference>
<dbReference type="EMBL" id="CAJVPV010001330">
    <property type="protein sequence ID" value="CAG8493904.1"/>
    <property type="molecule type" value="Genomic_DNA"/>
</dbReference>
<evidence type="ECO:0000256" key="4">
    <source>
        <dbReference type="ARBA" id="ARBA00022771"/>
    </source>
</evidence>
<evidence type="ECO:0000256" key="3">
    <source>
        <dbReference type="ARBA" id="ARBA00022741"/>
    </source>
</evidence>
<dbReference type="GO" id="GO:0008270">
    <property type="term" value="F:zinc ion binding"/>
    <property type="evidence" value="ECO:0007669"/>
    <property type="project" value="UniProtKB-KW"/>
</dbReference>
<evidence type="ECO:0000256" key="1">
    <source>
        <dbReference type="ARBA" id="ARBA00007025"/>
    </source>
</evidence>
<dbReference type="PANTHER" id="PTHR45626">
    <property type="entry name" value="TRANSCRIPTION TERMINATION FACTOR 2-RELATED"/>
    <property type="match status" value="1"/>
</dbReference>
<feature type="domain" description="Helicase ATP-binding" evidence="12">
    <location>
        <begin position="611"/>
        <end position="779"/>
    </location>
</feature>
<dbReference type="PROSITE" id="PS51194">
    <property type="entry name" value="HELICASE_CTER"/>
    <property type="match status" value="1"/>
</dbReference>
<dbReference type="AlphaFoldDB" id="A0A9N8WMA6"/>
<dbReference type="InterPro" id="IPR001650">
    <property type="entry name" value="Helicase_C-like"/>
</dbReference>
<keyword evidence="15" id="KW-1185">Reference proteome</keyword>
<evidence type="ECO:0000256" key="9">
    <source>
        <dbReference type="PROSITE-ProRule" id="PRU00175"/>
    </source>
</evidence>
<dbReference type="OrthoDB" id="448448at2759"/>
<dbReference type="InterPro" id="IPR000330">
    <property type="entry name" value="SNF2_N"/>
</dbReference>
<dbReference type="Gene3D" id="3.30.40.10">
    <property type="entry name" value="Zinc/RING finger domain, C3HC4 (zinc finger)"/>
    <property type="match status" value="1"/>
</dbReference>
<dbReference type="GO" id="GO:0016787">
    <property type="term" value="F:hydrolase activity"/>
    <property type="evidence" value="ECO:0007669"/>
    <property type="project" value="UniProtKB-KW"/>
</dbReference>
<protein>
    <submittedName>
        <fullName evidence="14">3556_t:CDS:1</fullName>
    </submittedName>
</protein>
<dbReference type="InterPro" id="IPR049730">
    <property type="entry name" value="SNF2/RAD54-like_C"/>
</dbReference>
<dbReference type="SUPFAM" id="SSF57850">
    <property type="entry name" value="RING/U-box"/>
    <property type="match status" value="1"/>
</dbReference>
<dbReference type="SUPFAM" id="SSF52540">
    <property type="entry name" value="P-loop containing nucleoside triphosphate hydrolases"/>
    <property type="match status" value="2"/>
</dbReference>
<dbReference type="GO" id="GO:0005737">
    <property type="term" value="C:cytoplasm"/>
    <property type="evidence" value="ECO:0007669"/>
    <property type="project" value="TreeGrafter"/>
</dbReference>
<dbReference type="PROSITE" id="PS51192">
    <property type="entry name" value="HELICASE_ATP_BIND_1"/>
    <property type="match status" value="1"/>
</dbReference>
<keyword evidence="4 9" id="KW-0863">Zinc-finger</keyword>
<evidence type="ECO:0000256" key="2">
    <source>
        <dbReference type="ARBA" id="ARBA00022723"/>
    </source>
</evidence>